<protein>
    <submittedName>
        <fullName evidence="1">DUF1849 family protein</fullName>
    </submittedName>
</protein>
<dbReference type="AlphaFoldDB" id="A0A4Q2TDX6"/>
<comment type="caution">
    <text evidence="1">The sequence shown here is derived from an EMBL/GenBank/DDBJ whole genome shotgun (WGS) entry which is preliminary data.</text>
</comment>
<dbReference type="OrthoDB" id="9815514at2"/>
<sequence>MFRSSYAAAALATLGAAGWTASGAEAAAGRLAPHRAVYDVELKEASERAGIEAMRGRMVYEFDGSECKGYTTNFRFVTRIDTGEQVRVTDQQSRTFEDIANGKFRFETKSFTDDQLDKDVKGKAADDNGRVKIEIEGPAKRAVELVDSRFPAEHMLEVIDRARKGETFFEARIFDGSEDGDRSYLTTTIVGHATEPGNDEPDAGKAGAMARAKYWPVSIAYYDDKTAGDQLPVYTQSFKLYENGVTRDLTLDYGDFILSGHLSKLEMLEDRGCK</sequence>
<name>A0A4Q2TDX6_9HYPH</name>
<dbReference type="Proteomes" id="UP000291088">
    <property type="component" value="Unassembled WGS sequence"/>
</dbReference>
<proteinExistence type="predicted"/>
<gene>
    <name evidence="1" type="ORF">EUU22_05195</name>
</gene>
<dbReference type="Pfam" id="PF08904">
    <property type="entry name" value="EipB_like"/>
    <property type="match status" value="1"/>
</dbReference>
<dbReference type="RefSeq" id="WP_129331003.1">
    <property type="nucleotide sequence ID" value="NZ_SDVB01000170.1"/>
</dbReference>
<accession>A0A4Q2TDX6</accession>
<organism evidence="1 2">
    <name type="scientific">Ciceribacter ferrooxidans</name>
    <dbReference type="NCBI Taxonomy" id="2509717"/>
    <lineage>
        <taxon>Bacteria</taxon>
        <taxon>Pseudomonadati</taxon>
        <taxon>Pseudomonadota</taxon>
        <taxon>Alphaproteobacteria</taxon>
        <taxon>Hyphomicrobiales</taxon>
        <taxon>Rhizobiaceae</taxon>
        <taxon>Ciceribacter</taxon>
    </lineage>
</organism>
<dbReference type="EMBL" id="SDVB01000170">
    <property type="protein sequence ID" value="RYC17389.1"/>
    <property type="molecule type" value="Genomic_DNA"/>
</dbReference>
<evidence type="ECO:0000313" key="1">
    <source>
        <dbReference type="EMBL" id="RYC17389.1"/>
    </source>
</evidence>
<dbReference type="InterPro" id="IPR015000">
    <property type="entry name" value="EipB-like"/>
</dbReference>
<evidence type="ECO:0000313" key="2">
    <source>
        <dbReference type="Proteomes" id="UP000291088"/>
    </source>
</evidence>
<reference evidence="1 2" key="1">
    <citation type="submission" date="2019-01" db="EMBL/GenBank/DDBJ databases">
        <authorList>
            <person name="Deng T."/>
        </authorList>
    </citation>
    <scope>NUCLEOTIDE SEQUENCE [LARGE SCALE GENOMIC DNA]</scope>
    <source>
        <strain evidence="1 2">F8825</strain>
    </source>
</reference>
<keyword evidence="2" id="KW-1185">Reference proteome</keyword>